<dbReference type="Gene3D" id="1.20.120.560">
    <property type="entry name" value="alix/aip1 in complex with the ypdl late domain"/>
    <property type="match status" value="1"/>
</dbReference>
<evidence type="ECO:0000256" key="1">
    <source>
        <dbReference type="ARBA" id="ARBA00004177"/>
    </source>
</evidence>
<protein>
    <recommendedName>
        <fullName evidence="5">BRO domain-containing protein 1</fullName>
    </recommendedName>
</protein>
<keyword evidence="10" id="KW-1185">Reference proteome</keyword>
<feature type="compositionally biased region" description="Pro residues" evidence="7">
    <location>
        <begin position="698"/>
        <end position="707"/>
    </location>
</feature>
<evidence type="ECO:0000256" key="6">
    <source>
        <dbReference type="SAM" id="Coils"/>
    </source>
</evidence>
<dbReference type="OrthoDB" id="2141925at2759"/>
<dbReference type="InterPro" id="IPR004328">
    <property type="entry name" value="BRO1_dom"/>
</dbReference>
<evidence type="ECO:0000256" key="7">
    <source>
        <dbReference type="SAM" id="MobiDB-lite"/>
    </source>
</evidence>
<feature type="region of interest" description="Disordered" evidence="7">
    <location>
        <begin position="655"/>
        <end position="801"/>
    </location>
</feature>
<feature type="compositionally biased region" description="Pro residues" evidence="7">
    <location>
        <begin position="668"/>
        <end position="690"/>
    </location>
</feature>
<dbReference type="PANTHER" id="PTHR23030:SF30">
    <property type="entry name" value="TYROSINE-PROTEIN PHOSPHATASE NON-RECEPTOR TYPE 23"/>
    <property type="match status" value="1"/>
</dbReference>
<sequence>MENGRAERSPAEFGAVAPQIAATHSAIASQQNWSHPEGLKRAFYYFRTAAGILTHINKNFLHAPSTDLSKDAVKLLVDIMIAQAHEVFYEKCRDEQKASALIAKVAAQTAALYTALYDSVKEFQGKKIFDHNWVTLLSIKAKYLTSLSQYYRAITDTAANKHGDALKAVKEAHSLTSSSFTPYFVVTTIPTLPSDAGTALMELTKAHLALCTEKRNEAQRDNDLIYNAVLPAEATLPQIDKAAVATPIPIQEVYGTPDVQKTIGPDLFVKLIPLSVHEAASVYSEEKAKIVRAEVEKADIADNEYRAALDSLGVKEGLGRYRAMVEGIVTSSDIVPREVRGWQTEIREGEKDDNVEEMLRSLDRLKENVQNELEIIGRDLEIESRDCEANRLKYEQWTQVPSSGLTKGFRQDLKAHLAALGAASNSDRQARGMWEGVREDVAILLDGDRLEAVFLEEAQGTGRKKSLLDMEDTGETDWQEREKICGYVAEIEERMGRLNKIGRERKETLKDLKEKVQSDDVSHLLLLNRRNSSVEPSLFSTELEKFKPFQARIASTIQYQQIAIQEIASFWKALKDLVGKGAGARKWEEKEKRKTQLVKRFAREREGWTEVKSGVGKGLQFYRDLTDLTGNLRRSVKSFVTSRASECDGLVSKLETERRFSSSTQISSPPPPRPAPPPSGSRYASPPPHPGQGYSASRPPPPPPPPNQQYSSSPYGSPSPYPPPPPQNYQQQQQPAYQQQPYQGYQAPPSQQQQPQYQYHQQQPQQPPPPPQRQGSISGLPPPPPPASCQQQYGSQGGQWR</sequence>
<dbReference type="HOGENOM" id="CLU_003661_0_0_1"/>
<evidence type="ECO:0000256" key="3">
    <source>
        <dbReference type="ARBA" id="ARBA00022490"/>
    </source>
</evidence>
<dbReference type="GO" id="GO:0043328">
    <property type="term" value="P:protein transport to vacuole involved in ubiquitin-dependent protein catabolic process via the multivesicular body sorting pathway"/>
    <property type="evidence" value="ECO:0007669"/>
    <property type="project" value="TreeGrafter"/>
</dbReference>
<dbReference type="EMBL" id="KN837147">
    <property type="protein sequence ID" value="KIJ40029.1"/>
    <property type="molecule type" value="Genomic_DNA"/>
</dbReference>
<dbReference type="InterPro" id="IPR025304">
    <property type="entry name" value="ALIX_V_dom"/>
</dbReference>
<evidence type="ECO:0000259" key="8">
    <source>
        <dbReference type="PROSITE" id="PS51180"/>
    </source>
</evidence>
<dbReference type="Proteomes" id="UP000054279">
    <property type="component" value="Unassembled WGS sequence"/>
</dbReference>
<dbReference type="Pfam" id="PF13949">
    <property type="entry name" value="ALIX_LYPXL_bnd"/>
    <property type="match status" value="1"/>
</dbReference>
<keyword evidence="6" id="KW-0175">Coiled coil</keyword>
<dbReference type="AlphaFoldDB" id="A0A0C9UYS5"/>
<dbReference type="InterPro" id="IPR038499">
    <property type="entry name" value="BRO1_sf"/>
</dbReference>
<dbReference type="Gene3D" id="1.25.40.280">
    <property type="entry name" value="alix/aip1 like domains"/>
    <property type="match status" value="1"/>
</dbReference>
<evidence type="ECO:0000313" key="10">
    <source>
        <dbReference type="Proteomes" id="UP000054279"/>
    </source>
</evidence>
<comment type="subcellular location">
    <subcellularLocation>
        <location evidence="2">Cytoplasm</location>
    </subcellularLocation>
    <subcellularLocation>
        <location evidence="1">Endosome</location>
    </subcellularLocation>
</comment>
<dbReference type="PANTHER" id="PTHR23030">
    <property type="entry name" value="PCD6 INTERACTING PROTEIN-RELATED"/>
    <property type="match status" value="1"/>
</dbReference>
<dbReference type="SMART" id="SM01041">
    <property type="entry name" value="BRO1"/>
    <property type="match status" value="1"/>
</dbReference>
<evidence type="ECO:0000256" key="2">
    <source>
        <dbReference type="ARBA" id="ARBA00004496"/>
    </source>
</evidence>
<name>A0A0C9UYS5_SPHS4</name>
<feature type="compositionally biased region" description="Low complexity" evidence="7">
    <location>
        <begin position="728"/>
        <end position="764"/>
    </location>
</feature>
<organism evidence="9 10">
    <name type="scientific">Sphaerobolus stellatus (strain SS14)</name>
    <dbReference type="NCBI Taxonomy" id="990650"/>
    <lineage>
        <taxon>Eukaryota</taxon>
        <taxon>Fungi</taxon>
        <taxon>Dikarya</taxon>
        <taxon>Basidiomycota</taxon>
        <taxon>Agaricomycotina</taxon>
        <taxon>Agaricomycetes</taxon>
        <taxon>Phallomycetidae</taxon>
        <taxon>Geastrales</taxon>
        <taxon>Sphaerobolaceae</taxon>
        <taxon>Sphaerobolus</taxon>
    </lineage>
</organism>
<accession>A0A0C9UYS5</accession>
<feature type="domain" description="BRO1" evidence="8">
    <location>
        <begin position="19"/>
        <end position="305"/>
    </location>
</feature>
<keyword evidence="3" id="KW-0963">Cytoplasm</keyword>
<dbReference type="Gene3D" id="1.20.140.50">
    <property type="entry name" value="alix/aip1 like domains"/>
    <property type="match status" value="1"/>
</dbReference>
<dbReference type="Pfam" id="PF03097">
    <property type="entry name" value="BRO1"/>
    <property type="match status" value="1"/>
</dbReference>
<gene>
    <name evidence="9" type="ORF">M422DRAFT_32438</name>
</gene>
<proteinExistence type="predicted"/>
<evidence type="ECO:0000313" key="9">
    <source>
        <dbReference type="EMBL" id="KIJ40029.1"/>
    </source>
</evidence>
<dbReference type="GO" id="GO:0005768">
    <property type="term" value="C:endosome"/>
    <property type="evidence" value="ECO:0007669"/>
    <property type="project" value="UniProtKB-SubCell"/>
</dbReference>
<feature type="compositionally biased region" description="Pro residues" evidence="7">
    <location>
        <begin position="717"/>
        <end position="727"/>
    </location>
</feature>
<feature type="coiled-coil region" evidence="6">
    <location>
        <begin position="352"/>
        <end position="379"/>
    </location>
</feature>
<evidence type="ECO:0000256" key="4">
    <source>
        <dbReference type="ARBA" id="ARBA00022753"/>
    </source>
</evidence>
<reference evidence="9 10" key="1">
    <citation type="submission" date="2014-06" db="EMBL/GenBank/DDBJ databases">
        <title>Evolutionary Origins and Diversification of the Mycorrhizal Mutualists.</title>
        <authorList>
            <consortium name="DOE Joint Genome Institute"/>
            <consortium name="Mycorrhizal Genomics Consortium"/>
            <person name="Kohler A."/>
            <person name="Kuo A."/>
            <person name="Nagy L.G."/>
            <person name="Floudas D."/>
            <person name="Copeland A."/>
            <person name="Barry K.W."/>
            <person name="Cichocki N."/>
            <person name="Veneault-Fourrey C."/>
            <person name="LaButti K."/>
            <person name="Lindquist E.A."/>
            <person name="Lipzen A."/>
            <person name="Lundell T."/>
            <person name="Morin E."/>
            <person name="Murat C."/>
            <person name="Riley R."/>
            <person name="Ohm R."/>
            <person name="Sun H."/>
            <person name="Tunlid A."/>
            <person name="Henrissat B."/>
            <person name="Grigoriev I.V."/>
            <person name="Hibbett D.S."/>
            <person name="Martin F."/>
        </authorList>
    </citation>
    <scope>NUCLEOTIDE SEQUENCE [LARGE SCALE GENOMIC DNA]</scope>
    <source>
        <strain evidence="9 10">SS14</strain>
    </source>
</reference>
<evidence type="ECO:0000256" key="5">
    <source>
        <dbReference type="ARBA" id="ARBA00041284"/>
    </source>
</evidence>
<dbReference type="PROSITE" id="PS51180">
    <property type="entry name" value="BRO1"/>
    <property type="match status" value="1"/>
</dbReference>
<keyword evidence="4" id="KW-0967">Endosome</keyword>